<evidence type="ECO:0000256" key="4">
    <source>
        <dbReference type="SAM" id="Coils"/>
    </source>
</evidence>
<dbReference type="GO" id="GO:0003796">
    <property type="term" value="F:lysozyme activity"/>
    <property type="evidence" value="ECO:0007669"/>
    <property type="project" value="InterPro"/>
</dbReference>
<accession>A0A1D9P0Z8</accession>
<dbReference type="GO" id="GO:0016052">
    <property type="term" value="P:carbohydrate catabolic process"/>
    <property type="evidence" value="ECO:0007669"/>
    <property type="project" value="TreeGrafter"/>
</dbReference>
<dbReference type="Pfam" id="PF01183">
    <property type="entry name" value="Glyco_hydro_25"/>
    <property type="match status" value="1"/>
</dbReference>
<evidence type="ECO:0000256" key="5">
    <source>
        <dbReference type="SAM" id="Phobius"/>
    </source>
</evidence>
<dbReference type="Proteomes" id="UP000179284">
    <property type="component" value="Chromosome I"/>
</dbReference>
<dbReference type="PANTHER" id="PTHR34135:SF2">
    <property type="entry name" value="LYSOZYME"/>
    <property type="match status" value="1"/>
</dbReference>
<dbReference type="PANTHER" id="PTHR34135">
    <property type="entry name" value="LYSOZYME"/>
    <property type="match status" value="1"/>
</dbReference>
<dbReference type="InterPro" id="IPR002053">
    <property type="entry name" value="Glyco_hydro_25"/>
</dbReference>
<keyword evidence="5" id="KW-0472">Membrane</keyword>
<sequence>MNNTSLDTRERRGVRNTHNIISIIFLSLLAVMAFIFSITLLIKNATLQREEEAVKSELEALNNEGYYTESEARIMLDEAKKEAEEKTKKSFRDMIQQKLEAGEGTTATIRSLFPDQIVVASAGRYYFFPISDQIEHHGFSQGDFAYNDKGFLEYVGPDINVKVKQGVDVSRFQGKINWEKVAAQGIDFAFIRVGFRGNTEGKIVLDDCFTDNIEGALANGIDVGVYFYTQAINEQEAREEVQILLDMIEPYDIKYPVVIDVESAESDSARTLNLTTDEYELIARTFCDTVKKAGYTPMIYGNVKSFTLLMDAADVDDYDIWIAYYGEEQYYPYHFNIWQYTDSGKVDGIDGNVDLNICITDY</sequence>
<evidence type="ECO:0000256" key="3">
    <source>
        <dbReference type="ARBA" id="ARBA00023295"/>
    </source>
</evidence>
<reference evidence="7" key="1">
    <citation type="submission" date="2016-10" db="EMBL/GenBank/DDBJ databases">
        <title>The complete genome sequence of the rumen bacterium Butyrivibrio hungatei MB2003.</title>
        <authorList>
            <person name="Palevich N."/>
            <person name="Kelly W.J."/>
            <person name="Leahy S.C."/>
            <person name="Altermann E."/>
            <person name="Rakonjac J."/>
            <person name="Attwood G.T."/>
        </authorList>
    </citation>
    <scope>NUCLEOTIDE SEQUENCE [LARGE SCALE GENOMIC DNA]</scope>
    <source>
        <strain evidence="7">MB2003</strain>
    </source>
</reference>
<keyword evidence="3" id="KW-0326">Glycosidase</keyword>
<dbReference type="OrthoDB" id="9765879at2"/>
<comment type="similarity">
    <text evidence="1">Belongs to the glycosyl hydrolase 25 family.</text>
</comment>
<feature type="coiled-coil region" evidence="4">
    <location>
        <begin position="44"/>
        <end position="89"/>
    </location>
</feature>
<dbReference type="InterPro" id="IPR017853">
    <property type="entry name" value="GH"/>
</dbReference>
<dbReference type="GO" id="GO:0009253">
    <property type="term" value="P:peptidoglycan catabolic process"/>
    <property type="evidence" value="ECO:0007669"/>
    <property type="project" value="InterPro"/>
</dbReference>
<dbReference type="PROSITE" id="PS51904">
    <property type="entry name" value="GLYCOSYL_HYDROL_F25_2"/>
    <property type="match status" value="1"/>
</dbReference>
<dbReference type="InterPro" id="IPR018077">
    <property type="entry name" value="Glyco_hydro_fam25_subgr"/>
</dbReference>
<evidence type="ECO:0000313" key="7">
    <source>
        <dbReference type="Proteomes" id="UP000179284"/>
    </source>
</evidence>
<organism evidence="6 7">
    <name type="scientific">Butyrivibrio hungatei</name>
    <dbReference type="NCBI Taxonomy" id="185008"/>
    <lineage>
        <taxon>Bacteria</taxon>
        <taxon>Bacillati</taxon>
        <taxon>Bacillota</taxon>
        <taxon>Clostridia</taxon>
        <taxon>Lachnospirales</taxon>
        <taxon>Lachnospiraceae</taxon>
        <taxon>Butyrivibrio</taxon>
    </lineage>
</organism>
<proteinExistence type="inferred from homology"/>
<evidence type="ECO:0000256" key="2">
    <source>
        <dbReference type="ARBA" id="ARBA00022801"/>
    </source>
</evidence>
<dbReference type="SUPFAM" id="SSF51445">
    <property type="entry name" value="(Trans)glycosidases"/>
    <property type="match status" value="1"/>
</dbReference>
<dbReference type="Gene3D" id="3.20.20.80">
    <property type="entry name" value="Glycosidases"/>
    <property type="match status" value="1"/>
</dbReference>
<dbReference type="AlphaFoldDB" id="A0A1D9P0Z8"/>
<dbReference type="EMBL" id="CP017831">
    <property type="protein sequence ID" value="AOZ96288.1"/>
    <property type="molecule type" value="Genomic_DNA"/>
</dbReference>
<gene>
    <name evidence="6" type="ORF">bhn_I1254</name>
</gene>
<feature type="transmembrane region" description="Helical" evidence="5">
    <location>
        <begin position="20"/>
        <end position="42"/>
    </location>
</feature>
<keyword evidence="2" id="KW-0378">Hydrolase</keyword>
<keyword evidence="4" id="KW-0175">Coiled coil</keyword>
<dbReference type="GO" id="GO:0016998">
    <property type="term" value="P:cell wall macromolecule catabolic process"/>
    <property type="evidence" value="ECO:0007669"/>
    <property type="project" value="InterPro"/>
</dbReference>
<dbReference type="KEGG" id="bhu:bhn_I1254"/>
<evidence type="ECO:0000313" key="6">
    <source>
        <dbReference type="EMBL" id="AOZ96288.1"/>
    </source>
</evidence>
<name>A0A1D9P0Z8_9FIRM</name>
<evidence type="ECO:0000256" key="1">
    <source>
        <dbReference type="ARBA" id="ARBA00010646"/>
    </source>
</evidence>
<keyword evidence="7" id="KW-1185">Reference proteome</keyword>
<protein>
    <submittedName>
        <fullName evidence="6">Lysozyme Lyc25A</fullName>
    </submittedName>
</protein>
<keyword evidence="5" id="KW-0812">Transmembrane</keyword>
<keyword evidence="5" id="KW-1133">Transmembrane helix</keyword>
<dbReference type="CDD" id="cd06414">
    <property type="entry name" value="GH25_LytC-like"/>
    <property type="match status" value="1"/>
</dbReference>
<dbReference type="SMART" id="SM00641">
    <property type="entry name" value="Glyco_25"/>
    <property type="match status" value="1"/>
</dbReference>